<organism evidence="1 2">
    <name type="scientific">Microbacterium deminutum</name>
    <dbReference type="NCBI Taxonomy" id="344164"/>
    <lineage>
        <taxon>Bacteria</taxon>
        <taxon>Bacillati</taxon>
        <taxon>Actinomycetota</taxon>
        <taxon>Actinomycetes</taxon>
        <taxon>Micrococcales</taxon>
        <taxon>Microbacteriaceae</taxon>
        <taxon>Microbacterium</taxon>
    </lineage>
</organism>
<dbReference type="RefSeq" id="WP_344097539.1">
    <property type="nucleotide sequence ID" value="NZ_BAAAOG010000013.1"/>
</dbReference>
<comment type="caution">
    <text evidence="1">The sequence shown here is derived from an EMBL/GenBank/DDBJ whole genome shotgun (WGS) entry which is preliminary data.</text>
</comment>
<accession>A0ABN2RKE5</accession>
<evidence type="ECO:0000313" key="2">
    <source>
        <dbReference type="Proteomes" id="UP001499933"/>
    </source>
</evidence>
<gene>
    <name evidence="1" type="ORF">GCM10009776_36900</name>
</gene>
<proteinExistence type="predicted"/>
<name>A0ABN2RKE5_9MICO</name>
<sequence length="588" mass="62558">MTLNILLLTPDRVYVSADHRLTSGRPAEVVSDTSPKLVSIIEPTWSALITYTGVGRDERERETSDRIVEWLTSDRPASFDEMTLRLHELGSLWVRRYRMRHTFAIAGFSLGTPTLVLLSNFQSLETPSAPLEIGQLSPSRMSLTDQTRAVFTGAVPDSASRTYRRALENLAARPGVTATEIRAAMARTNRAVAADYSSVSPNCGTATMDRGGNIDSQSATPLEVRTVFFGNDGRGMLAQSLGGIPAPRAVQFVARTGDVDAHECGLEIVEGSQDYELTVLKSLGGSALAADGQHAIVVGQAAEGVDRSWFPVVWDDIRSEPRVLAGLGGSWGSANAVSGDTIVGQVETETQDRLPVLWHLDGSISTLAYLTDSGGCARAINSDLEVAGWVATSAPHLAERRVPAVWRAGELVTMRLREEMSGEVMALGSSGRALCVLTTAEGRRPPAAVLWDPISDVSSAPAFGAFPIGFGANEETYTLHPYLGGLPVARRNTAFGSSDVLLPEGWTLSAIGVDGRLVGTKEVDGVQRIWTREPDGGTAVLPGLRGHVHSVSKVSADGTVYASAADGSGQHAIVIEPHGQTPDSQPFP</sequence>
<protein>
    <submittedName>
        <fullName evidence="1">Uncharacterized protein</fullName>
    </submittedName>
</protein>
<evidence type="ECO:0000313" key="1">
    <source>
        <dbReference type="EMBL" id="GAA1970473.1"/>
    </source>
</evidence>
<keyword evidence="2" id="KW-1185">Reference proteome</keyword>
<dbReference type="Proteomes" id="UP001499933">
    <property type="component" value="Unassembled WGS sequence"/>
</dbReference>
<dbReference type="EMBL" id="BAAAOG010000013">
    <property type="protein sequence ID" value="GAA1970473.1"/>
    <property type="molecule type" value="Genomic_DNA"/>
</dbReference>
<reference evidence="1 2" key="1">
    <citation type="journal article" date="2019" name="Int. J. Syst. Evol. Microbiol.">
        <title>The Global Catalogue of Microorganisms (GCM) 10K type strain sequencing project: providing services to taxonomists for standard genome sequencing and annotation.</title>
        <authorList>
            <consortium name="The Broad Institute Genomics Platform"/>
            <consortium name="The Broad Institute Genome Sequencing Center for Infectious Disease"/>
            <person name="Wu L."/>
            <person name="Ma J."/>
        </authorList>
    </citation>
    <scope>NUCLEOTIDE SEQUENCE [LARGE SCALE GENOMIC DNA]</scope>
    <source>
        <strain evidence="1 2">JCM 14901</strain>
    </source>
</reference>